<dbReference type="InterPro" id="IPR012001">
    <property type="entry name" value="Thiamin_PyroP_enz_TPP-bd_dom"/>
</dbReference>
<dbReference type="Proteomes" id="UP000215145">
    <property type="component" value="Unassembled WGS sequence"/>
</dbReference>
<accession>A0A229NUD8</accession>
<dbReference type="Gene3D" id="3.40.50.1220">
    <property type="entry name" value="TPP-binding domain"/>
    <property type="match status" value="1"/>
</dbReference>
<evidence type="ECO:0000259" key="6">
    <source>
        <dbReference type="Pfam" id="PF02775"/>
    </source>
</evidence>
<dbReference type="RefSeq" id="WP_089526261.1">
    <property type="nucleotide sequence ID" value="NZ_NMUQ01000003.1"/>
</dbReference>
<dbReference type="InterPro" id="IPR012000">
    <property type="entry name" value="Thiamin_PyroP_enz_cen_dom"/>
</dbReference>
<reference evidence="8 9" key="1">
    <citation type="submission" date="2017-07" db="EMBL/GenBank/DDBJ databases">
        <title>Paenibacillus herberti R33 genome sequencing and assembly.</title>
        <authorList>
            <person name="Su W."/>
        </authorList>
    </citation>
    <scope>NUCLEOTIDE SEQUENCE [LARGE SCALE GENOMIC DNA]</scope>
    <source>
        <strain evidence="8 9">R33</strain>
    </source>
</reference>
<dbReference type="Pfam" id="PF02776">
    <property type="entry name" value="TPP_enzyme_N"/>
    <property type="match status" value="1"/>
</dbReference>
<dbReference type="GO" id="GO:0009099">
    <property type="term" value="P:L-valine biosynthetic process"/>
    <property type="evidence" value="ECO:0007669"/>
    <property type="project" value="TreeGrafter"/>
</dbReference>
<evidence type="ECO:0000256" key="2">
    <source>
        <dbReference type="ARBA" id="ARBA00007812"/>
    </source>
</evidence>
<dbReference type="PANTHER" id="PTHR18968">
    <property type="entry name" value="THIAMINE PYROPHOSPHATE ENZYMES"/>
    <property type="match status" value="1"/>
</dbReference>
<evidence type="ECO:0000256" key="4">
    <source>
        <dbReference type="RuleBase" id="RU362132"/>
    </source>
</evidence>
<evidence type="ECO:0000313" key="9">
    <source>
        <dbReference type="Proteomes" id="UP000215145"/>
    </source>
</evidence>
<comment type="similarity">
    <text evidence="2 4">Belongs to the TPP enzyme family.</text>
</comment>
<keyword evidence="9" id="KW-1185">Reference proteome</keyword>
<dbReference type="InterPro" id="IPR011766">
    <property type="entry name" value="TPP_enzyme_TPP-bd"/>
</dbReference>
<comment type="caution">
    <text evidence="8">The sequence shown here is derived from an EMBL/GenBank/DDBJ whole genome shotgun (WGS) entry which is preliminary data.</text>
</comment>
<protein>
    <submittedName>
        <fullName evidence="8">Thiamine pyrophosphate-binding protein</fullName>
    </submittedName>
</protein>
<evidence type="ECO:0000313" key="8">
    <source>
        <dbReference type="EMBL" id="OXM13557.1"/>
    </source>
</evidence>
<feature type="domain" description="Thiamine pyrophosphate enzyme central" evidence="5">
    <location>
        <begin position="190"/>
        <end position="324"/>
    </location>
</feature>
<dbReference type="SUPFAM" id="SSF52467">
    <property type="entry name" value="DHS-like NAD/FAD-binding domain"/>
    <property type="match status" value="1"/>
</dbReference>
<dbReference type="GO" id="GO:0009097">
    <property type="term" value="P:isoleucine biosynthetic process"/>
    <property type="evidence" value="ECO:0007669"/>
    <property type="project" value="TreeGrafter"/>
</dbReference>
<dbReference type="AlphaFoldDB" id="A0A229NUD8"/>
<dbReference type="GO" id="GO:0003984">
    <property type="term" value="F:acetolactate synthase activity"/>
    <property type="evidence" value="ECO:0007669"/>
    <property type="project" value="TreeGrafter"/>
</dbReference>
<feature type="domain" description="Thiamine pyrophosphate enzyme N-terminal TPP-binding" evidence="7">
    <location>
        <begin position="3"/>
        <end position="117"/>
    </location>
</feature>
<feature type="domain" description="Thiamine pyrophosphate enzyme TPP-binding" evidence="6">
    <location>
        <begin position="376"/>
        <end position="523"/>
    </location>
</feature>
<dbReference type="Pfam" id="PF00205">
    <property type="entry name" value="TPP_enzyme_M"/>
    <property type="match status" value="1"/>
</dbReference>
<gene>
    <name evidence="8" type="ORF">CGZ75_21220</name>
</gene>
<dbReference type="SUPFAM" id="SSF52518">
    <property type="entry name" value="Thiamin diphosphate-binding fold (THDP-binding)"/>
    <property type="match status" value="2"/>
</dbReference>
<dbReference type="CDD" id="cd07035">
    <property type="entry name" value="TPP_PYR_POX_like"/>
    <property type="match status" value="1"/>
</dbReference>
<dbReference type="PANTHER" id="PTHR18968:SF166">
    <property type="entry name" value="2-HYDROXYACYL-COA LYASE 2"/>
    <property type="match status" value="1"/>
</dbReference>
<dbReference type="GO" id="GO:0050660">
    <property type="term" value="F:flavin adenine dinucleotide binding"/>
    <property type="evidence" value="ECO:0007669"/>
    <property type="project" value="TreeGrafter"/>
</dbReference>
<dbReference type="EMBL" id="NMUQ01000003">
    <property type="protein sequence ID" value="OXM13557.1"/>
    <property type="molecule type" value="Genomic_DNA"/>
</dbReference>
<proteinExistence type="inferred from homology"/>
<sequence>MIVAEAILRYLKAQGVEHLFGIPAGIISPIYDSMIDVGIKPVITKNEAGSAYMAARYSSTTGKLSVCAGAGAVGVSNMMNGIADAKRAKAPMLVIAGAINRWQMGKGAIQELDGEQMVKVVTKYSATVLREEDVLPELDRAVRAALTPPCGPVYLSIPIDIQRAILPQLELPTPPALDPSIAAEPQPEALERAAALIRNAGKGLIMVGRGGRGFGPLIEELSSRLGWPVITTPAGKGVISIDYPLNLGNYGFASTDAASRYVNGSEPECLLVLGTSLGEASTCNFNEVLVKGRSVIHIDLDPSEIGKVFQTDAPVCGDLRYALPYLLDNCGPERMPQQVERPVNDAYERNHTGLSLRLFLEGLSHVLPVETRYACDIGEFTNFALKYLSVPDEGDFEINLDYGAMGSAIAGAAGLAIAEPGKPIAVLAGDGCFFMNGMDILTAKEYRLPVIYIIINNAMLSYVERGQQFLFKRTLPDYKQERISIAAMMEAAGVRSMTIENMDELFRIQDFTCNLDGPCVIEVVTDGSEPAPILDRLKALISQ</sequence>
<dbReference type="Gene3D" id="3.40.50.970">
    <property type="match status" value="2"/>
</dbReference>
<comment type="cofactor">
    <cofactor evidence="1">
        <name>thiamine diphosphate</name>
        <dbReference type="ChEBI" id="CHEBI:58937"/>
    </cofactor>
</comment>
<dbReference type="InterPro" id="IPR045229">
    <property type="entry name" value="TPP_enz"/>
</dbReference>
<dbReference type="GO" id="GO:0005948">
    <property type="term" value="C:acetolactate synthase complex"/>
    <property type="evidence" value="ECO:0007669"/>
    <property type="project" value="TreeGrafter"/>
</dbReference>
<evidence type="ECO:0000259" key="5">
    <source>
        <dbReference type="Pfam" id="PF00205"/>
    </source>
</evidence>
<evidence type="ECO:0000259" key="7">
    <source>
        <dbReference type="Pfam" id="PF02776"/>
    </source>
</evidence>
<evidence type="ECO:0000256" key="3">
    <source>
        <dbReference type="ARBA" id="ARBA00023052"/>
    </source>
</evidence>
<name>A0A229NUD8_9BACL</name>
<keyword evidence="3 4" id="KW-0786">Thiamine pyrophosphate</keyword>
<dbReference type="OrthoDB" id="4494979at2"/>
<dbReference type="GO" id="GO:0000287">
    <property type="term" value="F:magnesium ion binding"/>
    <property type="evidence" value="ECO:0007669"/>
    <property type="project" value="InterPro"/>
</dbReference>
<evidence type="ECO:0000256" key="1">
    <source>
        <dbReference type="ARBA" id="ARBA00001964"/>
    </source>
</evidence>
<dbReference type="GO" id="GO:0030976">
    <property type="term" value="F:thiamine pyrophosphate binding"/>
    <property type="evidence" value="ECO:0007669"/>
    <property type="project" value="InterPro"/>
</dbReference>
<organism evidence="8 9">
    <name type="scientific">Paenibacillus herberti</name>
    <dbReference type="NCBI Taxonomy" id="1619309"/>
    <lineage>
        <taxon>Bacteria</taxon>
        <taxon>Bacillati</taxon>
        <taxon>Bacillota</taxon>
        <taxon>Bacilli</taxon>
        <taxon>Bacillales</taxon>
        <taxon>Paenibacillaceae</taxon>
        <taxon>Paenibacillus</taxon>
    </lineage>
</organism>
<dbReference type="InterPro" id="IPR029061">
    <property type="entry name" value="THDP-binding"/>
</dbReference>
<dbReference type="InterPro" id="IPR029035">
    <property type="entry name" value="DHS-like_NAD/FAD-binding_dom"/>
</dbReference>
<dbReference type="Pfam" id="PF02775">
    <property type="entry name" value="TPP_enzyme_C"/>
    <property type="match status" value="1"/>
</dbReference>